<dbReference type="AlphaFoldDB" id="A0A9D4I7J8"/>
<evidence type="ECO:0000313" key="1">
    <source>
        <dbReference type="EMBL" id="KAH3750068.1"/>
    </source>
</evidence>
<dbReference type="Proteomes" id="UP000828390">
    <property type="component" value="Unassembled WGS sequence"/>
</dbReference>
<dbReference type="EMBL" id="JAIWYP010000010">
    <property type="protein sequence ID" value="KAH3750068.1"/>
    <property type="molecule type" value="Genomic_DNA"/>
</dbReference>
<organism evidence="1 2">
    <name type="scientific">Dreissena polymorpha</name>
    <name type="common">Zebra mussel</name>
    <name type="synonym">Mytilus polymorpha</name>
    <dbReference type="NCBI Taxonomy" id="45954"/>
    <lineage>
        <taxon>Eukaryota</taxon>
        <taxon>Metazoa</taxon>
        <taxon>Spiralia</taxon>
        <taxon>Lophotrochozoa</taxon>
        <taxon>Mollusca</taxon>
        <taxon>Bivalvia</taxon>
        <taxon>Autobranchia</taxon>
        <taxon>Heteroconchia</taxon>
        <taxon>Euheterodonta</taxon>
        <taxon>Imparidentia</taxon>
        <taxon>Neoheterodontei</taxon>
        <taxon>Myida</taxon>
        <taxon>Dreissenoidea</taxon>
        <taxon>Dreissenidae</taxon>
        <taxon>Dreissena</taxon>
    </lineage>
</organism>
<accession>A0A9D4I7J8</accession>
<keyword evidence="2" id="KW-1185">Reference proteome</keyword>
<evidence type="ECO:0000313" key="2">
    <source>
        <dbReference type="Proteomes" id="UP000828390"/>
    </source>
</evidence>
<proteinExistence type="predicted"/>
<sequence length="58" mass="6361">MRVSTTDSLSTKKFLHGLGEVPLLVDVQVKAIDGPNKGYIFQASGKRAKQWIHLPGAR</sequence>
<name>A0A9D4I7J8_DREPO</name>
<reference evidence="1" key="2">
    <citation type="submission" date="2020-11" db="EMBL/GenBank/DDBJ databases">
        <authorList>
            <person name="McCartney M.A."/>
            <person name="Auch B."/>
            <person name="Kono T."/>
            <person name="Mallez S."/>
            <person name="Becker A."/>
            <person name="Gohl D.M."/>
            <person name="Silverstein K.A.T."/>
            <person name="Koren S."/>
            <person name="Bechman K.B."/>
            <person name="Herman A."/>
            <person name="Abrahante J.E."/>
            <person name="Garbe J."/>
        </authorList>
    </citation>
    <scope>NUCLEOTIDE SEQUENCE</scope>
    <source>
        <strain evidence="1">Duluth1</strain>
        <tissue evidence="1">Whole animal</tissue>
    </source>
</reference>
<protein>
    <submittedName>
        <fullName evidence="1">Uncharacterized protein</fullName>
    </submittedName>
</protein>
<comment type="caution">
    <text evidence="1">The sequence shown here is derived from an EMBL/GenBank/DDBJ whole genome shotgun (WGS) entry which is preliminary data.</text>
</comment>
<gene>
    <name evidence="1" type="ORF">DPMN_184584</name>
</gene>
<reference evidence="1" key="1">
    <citation type="journal article" date="2019" name="bioRxiv">
        <title>The Genome of the Zebra Mussel, Dreissena polymorpha: A Resource for Invasive Species Research.</title>
        <authorList>
            <person name="McCartney M.A."/>
            <person name="Auch B."/>
            <person name="Kono T."/>
            <person name="Mallez S."/>
            <person name="Zhang Y."/>
            <person name="Obille A."/>
            <person name="Becker A."/>
            <person name="Abrahante J.E."/>
            <person name="Garbe J."/>
            <person name="Badalamenti J.P."/>
            <person name="Herman A."/>
            <person name="Mangelson H."/>
            <person name="Liachko I."/>
            <person name="Sullivan S."/>
            <person name="Sone E.D."/>
            <person name="Koren S."/>
            <person name="Silverstein K.A.T."/>
            <person name="Beckman K.B."/>
            <person name="Gohl D.M."/>
        </authorList>
    </citation>
    <scope>NUCLEOTIDE SEQUENCE</scope>
    <source>
        <strain evidence="1">Duluth1</strain>
        <tissue evidence="1">Whole animal</tissue>
    </source>
</reference>